<feature type="domain" description="PI4-kinase N-terminal" evidence="2">
    <location>
        <begin position="51"/>
        <end position="359"/>
    </location>
</feature>
<keyword evidence="4" id="KW-1185">Reference proteome</keyword>
<evidence type="ECO:0000313" key="3">
    <source>
        <dbReference type="EMBL" id="VDO43487.1"/>
    </source>
</evidence>
<proteinExistence type="inferred from homology"/>
<accession>A0A183HDI2</accession>
<sequence>MILSFKKYIAGINPGCTGNFRLTVEAILKSLNDASGCTNDTSPSLYLSSLHLRSLYLGKVKGMIETFKTEVETKSQEQLADLFEQQLEKACANGCDKEISESILKLAALFVLMKEISNQKLDGRLLHILVFIPLKNFTASTMRLCVIAWNWILVTREEIQLQFLREMATCWTIASQDQLGIFQRDSEIVSPLSLQCCSAPKRSHIVPHNIWICFLVERVDIAKYSSREQLDILELMFVQTLPLNVGRLRVDVNSPLYISSDSSFNRVDLAHVTMTRNVEAIGLRCHLLNCVLSMIQRDSISFHISKNILRQRVYCAMLDYFSVAAQTPTQNSAQLKNDIRWLITFWNTLFSDVKYIKKEVFASIDNELNLESLQQILNGNYKSETTYNRADMQTRHALTTSGYNWVTLVAAQGRATLLQKNALSAG</sequence>
<dbReference type="EMBL" id="UZAJ01004820">
    <property type="protein sequence ID" value="VDO43487.1"/>
    <property type="molecule type" value="Genomic_DNA"/>
</dbReference>
<evidence type="ECO:0000313" key="5">
    <source>
        <dbReference type="WBParaSite" id="OFLC_0000554301-mRNA-1"/>
    </source>
</evidence>
<dbReference type="Pfam" id="PF19274">
    <property type="entry name" value="PI4K_N"/>
    <property type="match status" value="1"/>
</dbReference>
<reference evidence="5" key="1">
    <citation type="submission" date="2016-06" db="UniProtKB">
        <authorList>
            <consortium name="WormBaseParasite"/>
        </authorList>
    </citation>
    <scope>IDENTIFICATION</scope>
</reference>
<evidence type="ECO:0000313" key="4">
    <source>
        <dbReference type="Proteomes" id="UP000267606"/>
    </source>
</evidence>
<dbReference type="WBParaSite" id="OFLC_0000554301-mRNA-1">
    <property type="protein sequence ID" value="OFLC_0000554301-mRNA-1"/>
    <property type="gene ID" value="OFLC_0000554301"/>
</dbReference>
<dbReference type="AlphaFoldDB" id="A0A183HDI2"/>
<comment type="similarity">
    <text evidence="1">Belongs to the PI3/PI4-kinase family. Type III PI4K subfamily.</text>
</comment>
<evidence type="ECO:0000256" key="1">
    <source>
        <dbReference type="ARBA" id="ARBA00006209"/>
    </source>
</evidence>
<evidence type="ECO:0000259" key="2">
    <source>
        <dbReference type="Pfam" id="PF19274"/>
    </source>
</evidence>
<dbReference type="Proteomes" id="UP000267606">
    <property type="component" value="Unassembled WGS sequence"/>
</dbReference>
<name>A0A183HDI2_9BILA</name>
<organism evidence="5">
    <name type="scientific">Onchocerca flexuosa</name>
    <dbReference type="NCBI Taxonomy" id="387005"/>
    <lineage>
        <taxon>Eukaryota</taxon>
        <taxon>Metazoa</taxon>
        <taxon>Ecdysozoa</taxon>
        <taxon>Nematoda</taxon>
        <taxon>Chromadorea</taxon>
        <taxon>Rhabditida</taxon>
        <taxon>Spirurina</taxon>
        <taxon>Spiruromorpha</taxon>
        <taxon>Filarioidea</taxon>
        <taxon>Onchocercidae</taxon>
        <taxon>Onchocerca</taxon>
    </lineage>
</organism>
<reference evidence="3 4" key="2">
    <citation type="submission" date="2018-11" db="EMBL/GenBank/DDBJ databases">
        <authorList>
            <consortium name="Pathogen Informatics"/>
        </authorList>
    </citation>
    <scope>NUCLEOTIDE SEQUENCE [LARGE SCALE GENOMIC DNA]</scope>
</reference>
<dbReference type="InterPro" id="IPR045495">
    <property type="entry name" value="PI4K_N"/>
</dbReference>
<protein>
    <submittedName>
        <fullName evidence="5">PI4K_N domain-containing protein</fullName>
    </submittedName>
</protein>
<dbReference type="STRING" id="387005.A0A183HDI2"/>
<gene>
    <name evidence="3" type="ORF">OFLC_LOCUS5543</name>
</gene>